<keyword evidence="3" id="KW-1185">Reference proteome</keyword>
<evidence type="ECO:0000313" key="3">
    <source>
        <dbReference type="Proteomes" id="UP001221898"/>
    </source>
</evidence>
<evidence type="ECO:0000256" key="1">
    <source>
        <dbReference type="SAM" id="MobiDB-lite"/>
    </source>
</evidence>
<sequence length="112" mass="12339">MHPRQRRKGDVTLRSVAAKESGNTDGEGSRSVAEGQKRPFFKRLAKHLRDSTTKIMCEMSASLATAVAEGEASPPAAPPKPSVWKRFKFFLSKATSRSKGYTLLEEDDLDEA</sequence>
<comment type="caution">
    <text evidence="2">The sequence shown here is derived from an EMBL/GenBank/DDBJ whole genome shotgun (WGS) entry which is preliminary data.</text>
</comment>
<organism evidence="2 3">
    <name type="scientific">Aldrovandia affinis</name>
    <dbReference type="NCBI Taxonomy" id="143900"/>
    <lineage>
        <taxon>Eukaryota</taxon>
        <taxon>Metazoa</taxon>
        <taxon>Chordata</taxon>
        <taxon>Craniata</taxon>
        <taxon>Vertebrata</taxon>
        <taxon>Euteleostomi</taxon>
        <taxon>Actinopterygii</taxon>
        <taxon>Neopterygii</taxon>
        <taxon>Teleostei</taxon>
        <taxon>Notacanthiformes</taxon>
        <taxon>Halosauridae</taxon>
        <taxon>Aldrovandia</taxon>
    </lineage>
</organism>
<dbReference type="EMBL" id="JAINUG010000259">
    <property type="protein sequence ID" value="KAJ8385076.1"/>
    <property type="molecule type" value="Genomic_DNA"/>
</dbReference>
<name>A0AAD7W5J3_9TELE</name>
<evidence type="ECO:0000313" key="2">
    <source>
        <dbReference type="EMBL" id="KAJ8385076.1"/>
    </source>
</evidence>
<dbReference type="AlphaFoldDB" id="A0AAD7W5J3"/>
<gene>
    <name evidence="2" type="ORF">AAFF_G00192970</name>
</gene>
<protein>
    <submittedName>
        <fullName evidence="2">Uncharacterized protein</fullName>
    </submittedName>
</protein>
<proteinExistence type="predicted"/>
<reference evidence="2" key="1">
    <citation type="journal article" date="2023" name="Science">
        <title>Genome structures resolve the early diversification of teleost fishes.</title>
        <authorList>
            <person name="Parey E."/>
            <person name="Louis A."/>
            <person name="Montfort J."/>
            <person name="Bouchez O."/>
            <person name="Roques C."/>
            <person name="Iampietro C."/>
            <person name="Lluch J."/>
            <person name="Castinel A."/>
            <person name="Donnadieu C."/>
            <person name="Desvignes T."/>
            <person name="Floi Bucao C."/>
            <person name="Jouanno E."/>
            <person name="Wen M."/>
            <person name="Mejri S."/>
            <person name="Dirks R."/>
            <person name="Jansen H."/>
            <person name="Henkel C."/>
            <person name="Chen W.J."/>
            <person name="Zahm M."/>
            <person name="Cabau C."/>
            <person name="Klopp C."/>
            <person name="Thompson A.W."/>
            <person name="Robinson-Rechavi M."/>
            <person name="Braasch I."/>
            <person name="Lecointre G."/>
            <person name="Bobe J."/>
            <person name="Postlethwait J.H."/>
            <person name="Berthelot C."/>
            <person name="Roest Crollius H."/>
            <person name="Guiguen Y."/>
        </authorList>
    </citation>
    <scope>NUCLEOTIDE SEQUENCE</scope>
    <source>
        <strain evidence="2">NC1722</strain>
    </source>
</reference>
<accession>A0AAD7W5J3</accession>
<feature type="region of interest" description="Disordered" evidence="1">
    <location>
        <begin position="1"/>
        <end position="37"/>
    </location>
</feature>
<dbReference type="Proteomes" id="UP001221898">
    <property type="component" value="Unassembled WGS sequence"/>
</dbReference>